<dbReference type="EMBL" id="UOFR01000078">
    <property type="protein sequence ID" value="VAX00729.1"/>
    <property type="molecule type" value="Genomic_DNA"/>
</dbReference>
<dbReference type="SUPFAM" id="SSF140566">
    <property type="entry name" value="FlgN-like"/>
    <property type="match status" value="1"/>
</dbReference>
<dbReference type="InterPro" id="IPR036679">
    <property type="entry name" value="FlgN-like_sf"/>
</dbReference>
<dbReference type="InterPro" id="IPR007809">
    <property type="entry name" value="FlgN-like"/>
</dbReference>
<dbReference type="GO" id="GO:0044780">
    <property type="term" value="P:bacterial-type flagellum assembly"/>
    <property type="evidence" value="ECO:0007669"/>
    <property type="project" value="InterPro"/>
</dbReference>
<reference evidence="2" key="1">
    <citation type="submission" date="2018-06" db="EMBL/GenBank/DDBJ databases">
        <authorList>
            <person name="Zhirakovskaya E."/>
        </authorList>
    </citation>
    <scope>NUCLEOTIDE SEQUENCE</scope>
</reference>
<protein>
    <recommendedName>
        <fullName evidence="3">Flagellar biosynthesis protein FlgN</fullName>
    </recommendedName>
</protein>
<accession>A0A3B1A4R5</accession>
<dbReference type="AlphaFoldDB" id="A0A3B1A4R5"/>
<name>A0A3B1A4R5_9ZZZZ</name>
<evidence type="ECO:0008006" key="3">
    <source>
        <dbReference type="Google" id="ProtNLM"/>
    </source>
</evidence>
<sequence length="162" mass="18224">MSQQESINLLVNSLTTLDTCLSELHTILLQEQAALTDKQLDNLVTLAQQKTSLTQKIEAAEQNRMAICANLNIQPDKKSLGQWLKTQPSTIQQQIAKRWKRITYIGQKCTTQNQINGIMVAHQQRFTQDALSVLRGTDGGQDEYSNKGMQENKFGHNIIAKV</sequence>
<dbReference type="Gene3D" id="1.20.58.300">
    <property type="entry name" value="FlgN-like"/>
    <property type="match status" value="1"/>
</dbReference>
<proteinExistence type="predicted"/>
<evidence type="ECO:0000313" key="2">
    <source>
        <dbReference type="EMBL" id="VAX00729.1"/>
    </source>
</evidence>
<dbReference type="Pfam" id="PF05130">
    <property type="entry name" value="FlgN"/>
    <property type="match status" value="1"/>
</dbReference>
<keyword evidence="1" id="KW-1005">Bacterial flagellum biogenesis</keyword>
<gene>
    <name evidence="2" type="ORF">MNBD_GAMMA21-274</name>
</gene>
<evidence type="ECO:0000256" key="1">
    <source>
        <dbReference type="ARBA" id="ARBA00022795"/>
    </source>
</evidence>
<organism evidence="2">
    <name type="scientific">hydrothermal vent metagenome</name>
    <dbReference type="NCBI Taxonomy" id="652676"/>
    <lineage>
        <taxon>unclassified sequences</taxon>
        <taxon>metagenomes</taxon>
        <taxon>ecological metagenomes</taxon>
    </lineage>
</organism>